<dbReference type="AlphaFoldDB" id="A0A0P1ANT2"/>
<dbReference type="Proteomes" id="UP000054928">
    <property type="component" value="Unassembled WGS sequence"/>
</dbReference>
<accession>A0A0P1ANT2</accession>
<protein>
    <submittedName>
        <fullName evidence="1">Uncharacterized protein</fullName>
    </submittedName>
</protein>
<dbReference type="RefSeq" id="XP_036263250.1">
    <property type="nucleotide sequence ID" value="XM_036407556.1"/>
</dbReference>
<dbReference type="EMBL" id="CCYD01000653">
    <property type="protein sequence ID" value="CEG43042.1"/>
    <property type="molecule type" value="Genomic_DNA"/>
</dbReference>
<keyword evidence="2" id="KW-1185">Reference proteome</keyword>
<sequence>MPDQAIYWFYQFRGKARELLQNKSRAIVTALIRKNNLNYFEVKCLIYIEGRLNTFCQADSSTAIIIAFWLGLK</sequence>
<proteinExistence type="predicted"/>
<reference evidence="2" key="1">
    <citation type="submission" date="2014-09" db="EMBL/GenBank/DDBJ databases">
        <authorList>
            <person name="Sharma Rahul"/>
            <person name="Thines Marco"/>
        </authorList>
    </citation>
    <scope>NUCLEOTIDE SEQUENCE [LARGE SCALE GENOMIC DNA]</scope>
</reference>
<dbReference type="GeneID" id="59052662"/>
<evidence type="ECO:0000313" key="1">
    <source>
        <dbReference type="EMBL" id="CEG43042.1"/>
    </source>
</evidence>
<name>A0A0P1ANT2_PLAHL</name>
<evidence type="ECO:0000313" key="2">
    <source>
        <dbReference type="Proteomes" id="UP000054928"/>
    </source>
</evidence>
<organism evidence="1 2">
    <name type="scientific">Plasmopara halstedii</name>
    <name type="common">Downy mildew of sunflower</name>
    <dbReference type="NCBI Taxonomy" id="4781"/>
    <lineage>
        <taxon>Eukaryota</taxon>
        <taxon>Sar</taxon>
        <taxon>Stramenopiles</taxon>
        <taxon>Oomycota</taxon>
        <taxon>Peronosporomycetes</taxon>
        <taxon>Peronosporales</taxon>
        <taxon>Peronosporaceae</taxon>
        <taxon>Plasmopara</taxon>
    </lineage>
</organism>